<proteinExistence type="predicted"/>
<feature type="domain" description="Farnesoic acid O-methyl transferase" evidence="1">
    <location>
        <begin position="2"/>
        <end position="112"/>
    </location>
</feature>
<gene>
    <name evidence="2" type="ORF">MGAL_10B062033</name>
</gene>
<dbReference type="InterPro" id="IPR022041">
    <property type="entry name" value="Methyltransf_FA"/>
</dbReference>
<dbReference type="OrthoDB" id="2142040at2759"/>
<protein>
    <recommendedName>
        <fullName evidence="1">Farnesoic acid O-methyl transferase domain-containing protein</fullName>
    </recommendedName>
</protein>
<dbReference type="PANTHER" id="PTHR36695">
    <property type="entry name" value="AGAP008648-PA"/>
    <property type="match status" value="1"/>
</dbReference>
<dbReference type="Proteomes" id="UP000596742">
    <property type="component" value="Unassembled WGS sequence"/>
</dbReference>
<comment type="caution">
    <text evidence="2">The sequence shown here is derived from an EMBL/GenBank/DDBJ whole genome shotgun (WGS) entry which is preliminary data.</text>
</comment>
<dbReference type="PANTHER" id="PTHR36695:SF12">
    <property type="entry name" value="AGAP008648-PA"/>
    <property type="match status" value="1"/>
</dbReference>
<dbReference type="EMBL" id="UYJE01006270">
    <property type="protein sequence ID" value="VDI44479.1"/>
    <property type="molecule type" value="Genomic_DNA"/>
</dbReference>
<evidence type="ECO:0000313" key="3">
    <source>
        <dbReference type="Proteomes" id="UP000596742"/>
    </source>
</evidence>
<evidence type="ECO:0000259" key="1">
    <source>
        <dbReference type="Pfam" id="PF12248"/>
    </source>
</evidence>
<dbReference type="Pfam" id="PF12248">
    <property type="entry name" value="Methyltransf_FA"/>
    <property type="match status" value="1"/>
</dbReference>
<accession>A0A8B6F5J1</accession>
<sequence length="116" mass="12842">MISVEACDNSFILLSAAKDLQSQEFYEICIGAKANIKSFFRWEYNAVNIISDSTPDILSCTERTTLFVISTTNGEITVFKETNVGTETVMTWTDPYPIPINGIGVMPAWGQTDFGV</sequence>
<dbReference type="AlphaFoldDB" id="A0A8B6F5J1"/>
<reference evidence="2" key="1">
    <citation type="submission" date="2018-11" db="EMBL/GenBank/DDBJ databases">
        <authorList>
            <person name="Alioto T."/>
            <person name="Alioto T."/>
        </authorList>
    </citation>
    <scope>NUCLEOTIDE SEQUENCE</scope>
</reference>
<evidence type="ECO:0000313" key="2">
    <source>
        <dbReference type="EMBL" id="VDI44479.1"/>
    </source>
</evidence>
<keyword evidence="3" id="KW-1185">Reference proteome</keyword>
<organism evidence="2 3">
    <name type="scientific">Mytilus galloprovincialis</name>
    <name type="common">Mediterranean mussel</name>
    <dbReference type="NCBI Taxonomy" id="29158"/>
    <lineage>
        <taxon>Eukaryota</taxon>
        <taxon>Metazoa</taxon>
        <taxon>Spiralia</taxon>
        <taxon>Lophotrochozoa</taxon>
        <taxon>Mollusca</taxon>
        <taxon>Bivalvia</taxon>
        <taxon>Autobranchia</taxon>
        <taxon>Pteriomorphia</taxon>
        <taxon>Mytilida</taxon>
        <taxon>Mytiloidea</taxon>
        <taxon>Mytilidae</taxon>
        <taxon>Mytilinae</taxon>
        <taxon>Mytilus</taxon>
    </lineage>
</organism>
<name>A0A8B6F5J1_MYTGA</name>